<dbReference type="GO" id="GO:0001664">
    <property type="term" value="F:G protein-coupled receptor binding"/>
    <property type="evidence" value="ECO:0007669"/>
    <property type="project" value="InterPro"/>
</dbReference>
<dbReference type="Pfam" id="PF15180">
    <property type="entry name" value="NPBW"/>
    <property type="match status" value="1"/>
</dbReference>
<accession>A0A9Q0E9X0</accession>
<dbReference type="OrthoDB" id="9942334at2759"/>
<feature type="chain" id="PRO_5040190518" description="Neuropeptide B" evidence="7">
    <location>
        <begin position="26"/>
        <end position="149"/>
    </location>
</feature>
<evidence type="ECO:0000313" key="9">
    <source>
        <dbReference type="Proteomes" id="UP001148018"/>
    </source>
</evidence>
<dbReference type="GO" id="GO:0005576">
    <property type="term" value="C:extracellular region"/>
    <property type="evidence" value="ECO:0007669"/>
    <property type="project" value="UniProtKB-SubCell"/>
</dbReference>
<dbReference type="EMBL" id="JANIIK010000047">
    <property type="protein sequence ID" value="KAJ3601550.1"/>
    <property type="molecule type" value="Genomic_DNA"/>
</dbReference>
<evidence type="ECO:0000256" key="1">
    <source>
        <dbReference type="ARBA" id="ARBA00004613"/>
    </source>
</evidence>
<evidence type="ECO:0000256" key="7">
    <source>
        <dbReference type="SAM" id="SignalP"/>
    </source>
</evidence>
<dbReference type="GO" id="GO:0007186">
    <property type="term" value="P:G protein-coupled receptor signaling pathway"/>
    <property type="evidence" value="ECO:0007669"/>
    <property type="project" value="TreeGrafter"/>
</dbReference>
<evidence type="ECO:0000256" key="5">
    <source>
        <dbReference type="ARBA" id="ARBA00022729"/>
    </source>
</evidence>
<dbReference type="GO" id="GO:0007631">
    <property type="term" value="P:feeding behavior"/>
    <property type="evidence" value="ECO:0007669"/>
    <property type="project" value="TreeGrafter"/>
</dbReference>
<name>A0A9Q0E9X0_9TELE</name>
<dbReference type="AlphaFoldDB" id="A0A9Q0E9X0"/>
<dbReference type="PANTHER" id="PTHR28553">
    <property type="entry name" value="NEUROPEPTIDE B"/>
    <property type="match status" value="1"/>
</dbReference>
<evidence type="ECO:0000256" key="4">
    <source>
        <dbReference type="ARBA" id="ARBA00022685"/>
    </source>
</evidence>
<evidence type="ECO:0008006" key="10">
    <source>
        <dbReference type="Google" id="ProtNLM"/>
    </source>
</evidence>
<feature type="signal peptide" evidence="7">
    <location>
        <begin position="1"/>
        <end position="25"/>
    </location>
</feature>
<comment type="subcellular location">
    <subcellularLocation>
        <location evidence="1">Secreted</location>
    </subcellularLocation>
</comment>
<comment type="caution">
    <text evidence="8">The sequence shown here is derived from an EMBL/GenBank/DDBJ whole genome shotgun (WGS) entry which is preliminary data.</text>
</comment>
<keyword evidence="4" id="KW-0165">Cleavage on pair of basic residues</keyword>
<dbReference type="InterPro" id="IPR013297">
    <property type="entry name" value="Neuropept_BW_pre"/>
</dbReference>
<keyword evidence="3" id="KW-0964">Secreted</keyword>
<gene>
    <name evidence="8" type="ORF">NHX12_032518</name>
</gene>
<dbReference type="Proteomes" id="UP001148018">
    <property type="component" value="Unassembled WGS sequence"/>
</dbReference>
<comment type="similarity">
    <text evidence="2">Belongs to the neuropeptide B/W family.</text>
</comment>
<organism evidence="8 9">
    <name type="scientific">Muraenolepis orangiensis</name>
    <name type="common">Patagonian moray cod</name>
    <dbReference type="NCBI Taxonomy" id="630683"/>
    <lineage>
        <taxon>Eukaryota</taxon>
        <taxon>Metazoa</taxon>
        <taxon>Chordata</taxon>
        <taxon>Craniata</taxon>
        <taxon>Vertebrata</taxon>
        <taxon>Euteleostomi</taxon>
        <taxon>Actinopterygii</taxon>
        <taxon>Neopterygii</taxon>
        <taxon>Teleostei</taxon>
        <taxon>Neoteleostei</taxon>
        <taxon>Acanthomorphata</taxon>
        <taxon>Zeiogadaria</taxon>
        <taxon>Gadariae</taxon>
        <taxon>Gadiformes</taxon>
        <taxon>Muraenolepidoidei</taxon>
        <taxon>Muraenolepididae</taxon>
        <taxon>Muraenolepis</taxon>
    </lineage>
</organism>
<dbReference type="PANTHER" id="PTHR28553:SF1">
    <property type="entry name" value="NEUROPEPTIDE B"/>
    <property type="match status" value="1"/>
</dbReference>
<evidence type="ECO:0000313" key="8">
    <source>
        <dbReference type="EMBL" id="KAJ3601550.1"/>
    </source>
</evidence>
<keyword evidence="9" id="KW-1185">Reference proteome</keyword>
<evidence type="ECO:0000256" key="3">
    <source>
        <dbReference type="ARBA" id="ARBA00022525"/>
    </source>
</evidence>
<sequence length="149" mass="16314">MKIQAAHCVVMVLGMLVSCAPPSHGWYKQVSGGPSYYSVGRASGLLSGIHRPPPAYMRRRSQPEEELPSDSAESTASNTVLSAGSARQHFILKSMPICIKEISPNLRHCELYEDLQGTFRCRAEVLLSLDSLDCGTGGDSRRPDDDIRH</sequence>
<protein>
    <recommendedName>
        <fullName evidence="10">Neuropeptide B</fullName>
    </recommendedName>
</protein>
<dbReference type="PROSITE" id="PS51257">
    <property type="entry name" value="PROKAR_LIPOPROTEIN"/>
    <property type="match status" value="1"/>
</dbReference>
<proteinExistence type="inferred from homology"/>
<evidence type="ECO:0000256" key="2">
    <source>
        <dbReference type="ARBA" id="ARBA00005292"/>
    </source>
</evidence>
<reference evidence="8" key="1">
    <citation type="submission" date="2022-07" db="EMBL/GenBank/DDBJ databases">
        <title>Chromosome-level genome of Muraenolepis orangiensis.</title>
        <authorList>
            <person name="Kim J."/>
        </authorList>
    </citation>
    <scope>NUCLEOTIDE SEQUENCE</scope>
    <source>
        <strain evidence="8">KU_S4_2022</strain>
        <tissue evidence="8">Muscle</tissue>
    </source>
</reference>
<feature type="region of interest" description="Disordered" evidence="6">
    <location>
        <begin position="50"/>
        <end position="79"/>
    </location>
</feature>
<evidence type="ECO:0000256" key="6">
    <source>
        <dbReference type="SAM" id="MobiDB-lite"/>
    </source>
</evidence>
<keyword evidence="5 7" id="KW-0732">Signal</keyword>